<dbReference type="PANTHER" id="PTHR37610:SF100">
    <property type="entry name" value="COPIA-LIKE POLYPROTEIN_RETROTRANSPOSON"/>
    <property type="match status" value="1"/>
</dbReference>
<dbReference type="AlphaFoldDB" id="A0A392VB47"/>
<dbReference type="EMBL" id="LXQA011113698">
    <property type="protein sequence ID" value="MCI85367.1"/>
    <property type="molecule type" value="Genomic_DNA"/>
</dbReference>
<proteinExistence type="predicted"/>
<accession>A0A392VB47</accession>
<keyword evidence="2" id="KW-1185">Reference proteome</keyword>
<protein>
    <submittedName>
        <fullName evidence="1">Retrovirus-related pol polyprotein from transposon TNT 1-94</fullName>
    </submittedName>
</protein>
<comment type="caution">
    <text evidence="1">The sequence shown here is derived from an EMBL/GenBank/DDBJ whole genome shotgun (WGS) entry which is preliminary data.</text>
</comment>
<feature type="non-terminal residue" evidence="1">
    <location>
        <position position="54"/>
    </location>
</feature>
<dbReference type="Proteomes" id="UP000265520">
    <property type="component" value="Unassembled WGS sequence"/>
</dbReference>
<evidence type="ECO:0000313" key="2">
    <source>
        <dbReference type="Proteomes" id="UP000265520"/>
    </source>
</evidence>
<sequence length="54" mass="6187">MRRALGGKLKIDFIDDTIPIPTNPFDPPYRSWNHCNMLVHSWIMNSVSDSIAQS</sequence>
<name>A0A392VB47_9FABA</name>
<reference evidence="1 2" key="1">
    <citation type="journal article" date="2018" name="Front. Plant Sci.">
        <title>Red Clover (Trifolium pratense) and Zigzag Clover (T. medium) - A Picture of Genomic Similarities and Differences.</title>
        <authorList>
            <person name="Dluhosova J."/>
            <person name="Istvanek J."/>
            <person name="Nedelnik J."/>
            <person name="Repkova J."/>
        </authorList>
    </citation>
    <scope>NUCLEOTIDE SEQUENCE [LARGE SCALE GENOMIC DNA]</scope>
    <source>
        <strain evidence="2">cv. 10/8</strain>
        <tissue evidence="1">Leaf</tissue>
    </source>
</reference>
<dbReference type="PANTHER" id="PTHR37610">
    <property type="entry name" value="CCHC-TYPE DOMAIN-CONTAINING PROTEIN"/>
    <property type="match status" value="1"/>
</dbReference>
<organism evidence="1 2">
    <name type="scientific">Trifolium medium</name>
    <dbReference type="NCBI Taxonomy" id="97028"/>
    <lineage>
        <taxon>Eukaryota</taxon>
        <taxon>Viridiplantae</taxon>
        <taxon>Streptophyta</taxon>
        <taxon>Embryophyta</taxon>
        <taxon>Tracheophyta</taxon>
        <taxon>Spermatophyta</taxon>
        <taxon>Magnoliopsida</taxon>
        <taxon>eudicotyledons</taxon>
        <taxon>Gunneridae</taxon>
        <taxon>Pentapetalae</taxon>
        <taxon>rosids</taxon>
        <taxon>fabids</taxon>
        <taxon>Fabales</taxon>
        <taxon>Fabaceae</taxon>
        <taxon>Papilionoideae</taxon>
        <taxon>50 kb inversion clade</taxon>
        <taxon>NPAAA clade</taxon>
        <taxon>Hologalegina</taxon>
        <taxon>IRL clade</taxon>
        <taxon>Trifolieae</taxon>
        <taxon>Trifolium</taxon>
    </lineage>
</organism>
<evidence type="ECO:0000313" key="1">
    <source>
        <dbReference type="EMBL" id="MCI85367.1"/>
    </source>
</evidence>